<dbReference type="AlphaFoldDB" id="A0A4Y7RFD3"/>
<dbReference type="Gene3D" id="3.40.109.10">
    <property type="entry name" value="NADH Oxidase"/>
    <property type="match status" value="1"/>
</dbReference>
<evidence type="ECO:0000256" key="5">
    <source>
        <dbReference type="ARBA" id="ARBA00023002"/>
    </source>
</evidence>
<evidence type="ECO:0000256" key="3">
    <source>
        <dbReference type="ARBA" id="ARBA00022630"/>
    </source>
</evidence>
<evidence type="ECO:0000256" key="1">
    <source>
        <dbReference type="ARBA" id="ARBA00001917"/>
    </source>
</evidence>
<dbReference type="PANTHER" id="PTHR43673:SF2">
    <property type="entry name" value="NITROREDUCTASE"/>
    <property type="match status" value="1"/>
</dbReference>
<evidence type="ECO:0000313" key="7">
    <source>
        <dbReference type="EMBL" id="TEB07422.1"/>
    </source>
</evidence>
<comment type="cofactor">
    <cofactor evidence="1">
        <name>FMN</name>
        <dbReference type="ChEBI" id="CHEBI:58210"/>
    </cofactor>
</comment>
<comment type="similarity">
    <text evidence="2">Belongs to the nitroreductase family.</text>
</comment>
<feature type="domain" description="Nitroreductase" evidence="6">
    <location>
        <begin position="8"/>
        <end position="60"/>
    </location>
</feature>
<dbReference type="PANTHER" id="PTHR43673">
    <property type="entry name" value="NAD(P)H NITROREDUCTASE YDGI-RELATED"/>
    <property type="match status" value="1"/>
</dbReference>
<keyword evidence="3" id="KW-0285">Flavoprotein</keyword>
<dbReference type="GO" id="GO:0008752">
    <property type="term" value="F:FMN reductase [NAD(P)H] activity"/>
    <property type="evidence" value="ECO:0007669"/>
    <property type="project" value="UniProtKB-EC"/>
</dbReference>
<reference evidence="7 8" key="1">
    <citation type="journal article" date="2018" name="Environ. Microbiol.">
        <title>Novel energy conservation strategies and behaviour of Pelotomaculum schinkii driving syntrophic propionate catabolism.</title>
        <authorList>
            <person name="Hidalgo-Ahumada C.A.P."/>
            <person name="Nobu M.K."/>
            <person name="Narihiro T."/>
            <person name="Tamaki H."/>
            <person name="Liu W.T."/>
            <person name="Kamagata Y."/>
            <person name="Stams A.J.M."/>
            <person name="Imachi H."/>
            <person name="Sousa D.Z."/>
        </authorList>
    </citation>
    <scope>NUCLEOTIDE SEQUENCE [LARGE SCALE GENOMIC DNA]</scope>
    <source>
        <strain evidence="7 8">HH</strain>
    </source>
</reference>
<keyword evidence="8" id="KW-1185">Reference proteome</keyword>
<dbReference type="InterPro" id="IPR029479">
    <property type="entry name" value="Nitroreductase"/>
</dbReference>
<dbReference type="EMBL" id="QFGA01000001">
    <property type="protein sequence ID" value="TEB07422.1"/>
    <property type="molecule type" value="Genomic_DNA"/>
</dbReference>
<sequence>MTLLDLMKNRYSVRAYKPEPVEKEKLEYVLEAARLAPTAANRQPFQFIIFETAGRKKELERIYTRPFFTQAPLVICVCALRSQAWTRRQDNANYGHVDAAIAMDHLILAAAEQGLGTCWIAAFDPVATQEILGLPDGVEPVALTPLGYPADAPGAKTRKPLSELVRYGRW</sequence>
<dbReference type="RefSeq" id="WP_190239319.1">
    <property type="nucleotide sequence ID" value="NZ_QFGA01000001.1"/>
</dbReference>
<organism evidence="7 8">
    <name type="scientific">Pelotomaculum schinkii</name>
    <dbReference type="NCBI Taxonomy" id="78350"/>
    <lineage>
        <taxon>Bacteria</taxon>
        <taxon>Bacillati</taxon>
        <taxon>Bacillota</taxon>
        <taxon>Clostridia</taxon>
        <taxon>Eubacteriales</taxon>
        <taxon>Desulfotomaculaceae</taxon>
        <taxon>Pelotomaculum</taxon>
    </lineage>
</organism>
<evidence type="ECO:0000259" key="6">
    <source>
        <dbReference type="Pfam" id="PF00881"/>
    </source>
</evidence>
<comment type="caution">
    <text evidence="7">The sequence shown here is derived from an EMBL/GenBank/DDBJ whole genome shotgun (WGS) entry which is preliminary data.</text>
</comment>
<dbReference type="SUPFAM" id="SSF55469">
    <property type="entry name" value="FMN-dependent nitroreductase-like"/>
    <property type="match status" value="1"/>
</dbReference>
<evidence type="ECO:0000256" key="4">
    <source>
        <dbReference type="ARBA" id="ARBA00022643"/>
    </source>
</evidence>
<name>A0A4Y7RFD3_9FIRM</name>
<dbReference type="CDD" id="cd20609">
    <property type="entry name" value="nitroreductase"/>
    <property type="match status" value="1"/>
</dbReference>
<keyword evidence="4" id="KW-0288">FMN</keyword>
<dbReference type="InterPro" id="IPR000415">
    <property type="entry name" value="Nitroreductase-like"/>
</dbReference>
<feature type="domain" description="Nitroreductase" evidence="6">
    <location>
        <begin position="64"/>
        <end position="148"/>
    </location>
</feature>
<protein>
    <submittedName>
        <fullName evidence="7">FMN reductase (NAD(P)H)</fullName>
        <ecNumber evidence="7">1.5.1.39</ecNumber>
    </submittedName>
</protein>
<keyword evidence="5 7" id="KW-0560">Oxidoreductase</keyword>
<proteinExistence type="inferred from homology"/>
<accession>A0A4Y7RFD3</accession>
<dbReference type="Proteomes" id="UP000298324">
    <property type="component" value="Unassembled WGS sequence"/>
</dbReference>
<gene>
    <name evidence="7" type="primary">nfrA2</name>
    <name evidence="7" type="ORF">Psch_00975</name>
</gene>
<evidence type="ECO:0000256" key="2">
    <source>
        <dbReference type="ARBA" id="ARBA00007118"/>
    </source>
</evidence>
<dbReference type="Pfam" id="PF00881">
    <property type="entry name" value="Nitroreductase"/>
    <property type="match status" value="2"/>
</dbReference>
<evidence type="ECO:0000313" key="8">
    <source>
        <dbReference type="Proteomes" id="UP000298324"/>
    </source>
</evidence>
<dbReference type="EC" id="1.5.1.39" evidence="7"/>